<evidence type="ECO:0000313" key="8">
    <source>
        <dbReference type="EMBL" id="MBB4865092.1"/>
    </source>
</evidence>
<dbReference type="InterPro" id="IPR011711">
    <property type="entry name" value="GntR_C"/>
</dbReference>
<keyword evidence="2" id="KW-0805">Transcription regulation</keyword>
<dbReference type="Pfam" id="PF07729">
    <property type="entry name" value="FCD"/>
    <property type="match status" value="1"/>
</dbReference>
<dbReference type="RefSeq" id="WP_260403213.1">
    <property type="nucleotide sequence ID" value="NZ_JACHLI010000016.1"/>
</dbReference>
<evidence type="ECO:0000256" key="5">
    <source>
        <dbReference type="ARBA" id="ARBA00037357"/>
    </source>
</evidence>
<feature type="domain" description="HTH gntR-type" evidence="7">
    <location>
        <begin position="18"/>
        <end position="88"/>
    </location>
</feature>
<sequence length="248" mass="27341">MNEFRKVRPASFMRLRQEGRTEEVARRLVEMVDLGLYAEGEQLPSESELAMQFGVATVTLRDALAELRERGVIETRRGRNGGSFVCSPQHTSEDALLGQLRQMSALELRDLGDEHVAIAGAAARLAAQRSTSDEQARIAQYLDALANASTRQEQRRADARFHIEIAVAAQSVRLTHAETRLQAEIGEWLWLPVEGFPGATAIEQEHRAILEAIRAGDSNLAGALAEAHVTRGIKRLINLRLSLLADDG</sequence>
<dbReference type="CDD" id="cd07377">
    <property type="entry name" value="WHTH_GntR"/>
    <property type="match status" value="1"/>
</dbReference>
<accession>A0A7W7KLN3</accession>
<evidence type="ECO:0000256" key="3">
    <source>
        <dbReference type="ARBA" id="ARBA00023125"/>
    </source>
</evidence>
<name>A0A7W7KLN3_PSENT</name>
<dbReference type="EMBL" id="JACHLI010000016">
    <property type="protein sequence ID" value="MBB4865092.1"/>
    <property type="molecule type" value="Genomic_DNA"/>
</dbReference>
<evidence type="ECO:0000256" key="6">
    <source>
        <dbReference type="ARBA" id="ARBA00039592"/>
    </source>
</evidence>
<dbReference type="GO" id="GO:0003700">
    <property type="term" value="F:DNA-binding transcription factor activity"/>
    <property type="evidence" value="ECO:0007669"/>
    <property type="project" value="InterPro"/>
</dbReference>
<protein>
    <recommendedName>
        <fullName evidence="6">Pyruvate dehydrogenase complex repressor</fullName>
    </recommendedName>
</protein>
<evidence type="ECO:0000313" key="9">
    <source>
        <dbReference type="Proteomes" id="UP000566995"/>
    </source>
</evidence>
<dbReference type="GO" id="GO:0003677">
    <property type="term" value="F:DNA binding"/>
    <property type="evidence" value="ECO:0007669"/>
    <property type="project" value="UniProtKB-KW"/>
</dbReference>
<evidence type="ECO:0000256" key="1">
    <source>
        <dbReference type="ARBA" id="ARBA00022491"/>
    </source>
</evidence>
<dbReference type="PANTHER" id="PTHR43537:SF34">
    <property type="entry name" value="PYRUVATE DEHYDROGENASE COMPLEX REPRESSOR"/>
    <property type="match status" value="1"/>
</dbReference>
<evidence type="ECO:0000256" key="2">
    <source>
        <dbReference type="ARBA" id="ARBA00023015"/>
    </source>
</evidence>
<evidence type="ECO:0000256" key="4">
    <source>
        <dbReference type="ARBA" id="ARBA00023163"/>
    </source>
</evidence>
<dbReference type="SMART" id="SM00345">
    <property type="entry name" value="HTH_GNTR"/>
    <property type="match status" value="1"/>
</dbReference>
<dbReference type="SMART" id="SM00895">
    <property type="entry name" value="FCD"/>
    <property type="match status" value="1"/>
</dbReference>
<reference evidence="8 9" key="1">
    <citation type="submission" date="2020-08" db="EMBL/GenBank/DDBJ databases">
        <title>Functional genomics of gut bacteria from endangered species of beetles.</title>
        <authorList>
            <person name="Carlos-Shanley C."/>
        </authorList>
    </citation>
    <scope>NUCLEOTIDE SEQUENCE [LARGE SCALE GENOMIC DNA]</scope>
    <source>
        <strain evidence="8 9">S00179</strain>
    </source>
</reference>
<proteinExistence type="predicted"/>
<dbReference type="InterPro" id="IPR036388">
    <property type="entry name" value="WH-like_DNA-bd_sf"/>
</dbReference>
<gene>
    <name evidence="8" type="ORF">HNP46_003968</name>
</gene>
<dbReference type="InterPro" id="IPR000524">
    <property type="entry name" value="Tscrpt_reg_HTH_GntR"/>
</dbReference>
<keyword evidence="3 8" id="KW-0238">DNA-binding</keyword>
<dbReference type="SUPFAM" id="SSF46785">
    <property type="entry name" value="Winged helix' DNA-binding domain"/>
    <property type="match status" value="1"/>
</dbReference>
<dbReference type="PANTHER" id="PTHR43537">
    <property type="entry name" value="TRANSCRIPTIONAL REGULATOR, GNTR FAMILY"/>
    <property type="match status" value="1"/>
</dbReference>
<comment type="caution">
    <text evidence="8">The sequence shown here is derived from an EMBL/GenBank/DDBJ whole genome shotgun (WGS) entry which is preliminary data.</text>
</comment>
<keyword evidence="1" id="KW-0678">Repressor</keyword>
<dbReference type="InterPro" id="IPR036390">
    <property type="entry name" value="WH_DNA-bd_sf"/>
</dbReference>
<dbReference type="PROSITE" id="PS50949">
    <property type="entry name" value="HTH_GNTR"/>
    <property type="match status" value="1"/>
</dbReference>
<dbReference type="PRINTS" id="PR00035">
    <property type="entry name" value="HTHGNTR"/>
</dbReference>
<evidence type="ECO:0000259" key="7">
    <source>
        <dbReference type="PROSITE" id="PS50949"/>
    </source>
</evidence>
<dbReference type="AlphaFoldDB" id="A0A7W7KLN3"/>
<comment type="function">
    <text evidence="5">Transcriptional repressor for the pyruvate dehydrogenase complex genes aceEF and lpd.</text>
</comment>
<dbReference type="Gene3D" id="1.20.120.530">
    <property type="entry name" value="GntR ligand-binding domain-like"/>
    <property type="match status" value="1"/>
</dbReference>
<dbReference type="Proteomes" id="UP000566995">
    <property type="component" value="Unassembled WGS sequence"/>
</dbReference>
<dbReference type="Pfam" id="PF00392">
    <property type="entry name" value="GntR"/>
    <property type="match status" value="1"/>
</dbReference>
<keyword evidence="4" id="KW-0804">Transcription</keyword>
<dbReference type="InterPro" id="IPR008920">
    <property type="entry name" value="TF_FadR/GntR_C"/>
</dbReference>
<dbReference type="SUPFAM" id="SSF48008">
    <property type="entry name" value="GntR ligand-binding domain-like"/>
    <property type="match status" value="1"/>
</dbReference>
<organism evidence="8 9">
    <name type="scientific">Pseudomonas nitroreducens</name>
    <dbReference type="NCBI Taxonomy" id="46680"/>
    <lineage>
        <taxon>Bacteria</taxon>
        <taxon>Pseudomonadati</taxon>
        <taxon>Pseudomonadota</taxon>
        <taxon>Gammaproteobacteria</taxon>
        <taxon>Pseudomonadales</taxon>
        <taxon>Pseudomonadaceae</taxon>
        <taxon>Pseudomonas</taxon>
    </lineage>
</organism>
<dbReference type="Gene3D" id="1.10.10.10">
    <property type="entry name" value="Winged helix-like DNA-binding domain superfamily/Winged helix DNA-binding domain"/>
    <property type="match status" value="1"/>
</dbReference>